<dbReference type="Pfam" id="PF12849">
    <property type="entry name" value="PBP_like_2"/>
    <property type="match status" value="1"/>
</dbReference>
<feature type="domain" description="PBP" evidence="5">
    <location>
        <begin position="60"/>
        <end position="289"/>
    </location>
</feature>
<dbReference type="PANTHER" id="PTHR30570:SF1">
    <property type="entry name" value="PHOSPHATE-BINDING PROTEIN PSTS"/>
    <property type="match status" value="1"/>
</dbReference>
<feature type="region of interest" description="Disordered" evidence="2">
    <location>
        <begin position="615"/>
        <end position="637"/>
    </location>
</feature>
<dbReference type="AlphaFoldDB" id="A0A9Q5ZC98"/>
<feature type="signal peptide" evidence="4">
    <location>
        <begin position="1"/>
        <end position="42"/>
    </location>
</feature>
<keyword evidence="3" id="KW-0812">Transmembrane</keyword>
<dbReference type="Proteomes" id="UP000222310">
    <property type="component" value="Unassembled WGS sequence"/>
</dbReference>
<name>A0A9Q5ZC98_NOSLI</name>
<evidence type="ECO:0000313" key="6">
    <source>
        <dbReference type="EMBL" id="PHK03707.1"/>
    </source>
</evidence>
<dbReference type="PANTHER" id="PTHR30570">
    <property type="entry name" value="PERIPLASMIC PHOSPHATE BINDING COMPONENT OF PHOSPHATE ABC TRANSPORTER"/>
    <property type="match status" value="1"/>
</dbReference>
<dbReference type="InterPro" id="IPR032585">
    <property type="entry name" value="DUF4912"/>
</dbReference>
<dbReference type="Pfam" id="PF16258">
    <property type="entry name" value="DUF4912"/>
    <property type="match status" value="3"/>
</dbReference>
<dbReference type="RefSeq" id="WP_099068230.1">
    <property type="nucleotide sequence ID" value="NZ_LAHD01000034.1"/>
</dbReference>
<evidence type="ECO:0000256" key="3">
    <source>
        <dbReference type="SAM" id="Phobius"/>
    </source>
</evidence>
<dbReference type="EMBL" id="LAHD01000034">
    <property type="protein sequence ID" value="PHK03707.1"/>
    <property type="molecule type" value="Genomic_DNA"/>
</dbReference>
<dbReference type="InterPro" id="IPR050811">
    <property type="entry name" value="Phosphate_ABC_transporter"/>
</dbReference>
<feature type="chain" id="PRO_5040499349" description="PBP domain-containing protein" evidence="4">
    <location>
        <begin position="43"/>
        <end position="800"/>
    </location>
</feature>
<evidence type="ECO:0000256" key="2">
    <source>
        <dbReference type="SAM" id="MobiDB-lite"/>
    </source>
</evidence>
<keyword evidence="3" id="KW-0472">Membrane</keyword>
<keyword evidence="1 4" id="KW-0732">Signal</keyword>
<comment type="caution">
    <text evidence="6">The sequence shown here is derived from an EMBL/GenBank/DDBJ whole genome shotgun (WGS) entry which is preliminary data.</text>
</comment>
<dbReference type="Gene3D" id="3.40.190.10">
    <property type="entry name" value="Periplasmic binding protein-like II"/>
    <property type="match status" value="2"/>
</dbReference>
<dbReference type="GeneID" id="57096742"/>
<dbReference type="SUPFAM" id="SSF53850">
    <property type="entry name" value="Periplasmic binding protein-like II"/>
    <property type="match status" value="1"/>
</dbReference>
<reference evidence="6 7" key="1">
    <citation type="submission" date="2015-02" db="EMBL/GenBank/DDBJ databases">
        <title>Nostoc linckia genome annotation.</title>
        <authorList>
            <person name="Zhou Z."/>
        </authorList>
    </citation>
    <scope>NUCLEOTIDE SEQUENCE [LARGE SCALE GENOMIC DNA]</scope>
    <source>
        <strain evidence="7">z8</strain>
    </source>
</reference>
<evidence type="ECO:0000256" key="1">
    <source>
        <dbReference type="ARBA" id="ARBA00022729"/>
    </source>
</evidence>
<organism evidence="6 7">
    <name type="scientific">Nostoc linckia z8</name>
    <dbReference type="NCBI Taxonomy" id="1628746"/>
    <lineage>
        <taxon>Bacteria</taxon>
        <taxon>Bacillati</taxon>
        <taxon>Cyanobacteriota</taxon>
        <taxon>Cyanophyceae</taxon>
        <taxon>Nostocales</taxon>
        <taxon>Nostocaceae</taxon>
        <taxon>Nostoc</taxon>
    </lineage>
</organism>
<evidence type="ECO:0000259" key="5">
    <source>
        <dbReference type="Pfam" id="PF12849"/>
    </source>
</evidence>
<evidence type="ECO:0000313" key="7">
    <source>
        <dbReference type="Proteomes" id="UP000222310"/>
    </source>
</evidence>
<evidence type="ECO:0000256" key="4">
    <source>
        <dbReference type="SAM" id="SignalP"/>
    </source>
</evidence>
<proteinExistence type="predicted"/>
<dbReference type="InterPro" id="IPR024370">
    <property type="entry name" value="PBP_domain"/>
</dbReference>
<sequence>MNKQAAKIFYHHKSQASVASFFTFTAVSAPLAISLIANPVLAQSSNANVNTSFPVPQSIPSGTQVRINGTTSMEKINQALAQEFQSKYPNTNVTTGYDGTDASLKALPNGQIDLAAIGRSLTDSEKAQGLASIPITRNKIAVIVGKDNPYINNLTSEQFAQIFRGDVNDWSQVGGSAHRIRLIDRPENSDLRQAFQNYPVFQKAPFKTGKNAIQVSADSTEAVVKELGTDGIGYAIADGVINNPNVKIVALHNVLPTDTRYPFSQPLAYAYDKFNPSPAATAFLGFATAPANGGIIEQARVNNANQTASTPTGAIPPTTRTVTQPQRESSWWWLLLIPLLGGLLWWLSRRNATLTPTGVATPVLGSGQTSENRIVLTPRSCRDAYVYWEVSNQVKEDLQRQGGRGLKLRLYDVTDIDDIDRQTPHSMKEFDVDGQARDIHLPIELDNRDYVVELGCLSNNNRWLNIARSAKVRVPACQPVGVIPTVASGVAAASLGDNNSITTKDEGRVILVPRNSQDVYAYWEIPEARKAELQRQGGRQLALRLYDSTGMDLERRSAQSFRQFECDESTQDLHIPIAQSDRDYVAELGYITANGHWLKVAESAPIKVSSTVKEGSAVTSSDGATNLPQLQRSDRTSNPIVDVRNRVNETIAETTPMVGGLGATAHSLLGRKQGDGLQTPLSDRSTIKRDCRIILVPRNTKDAYAYWEIADEYKAAARIQGGRRFILRIHDVTNLDIEHQSPHSTQEYPCNEREQDKHVAIPASDRDYLAEIGYYTDDGRWLSIIRSFDVHIPSNKLLSI</sequence>
<accession>A0A9Q5ZC98</accession>
<protein>
    <recommendedName>
        <fullName evidence="5">PBP domain-containing protein</fullName>
    </recommendedName>
</protein>
<gene>
    <name evidence="6" type="ORF">VF08_14030</name>
</gene>
<feature type="transmembrane region" description="Helical" evidence="3">
    <location>
        <begin position="330"/>
        <end position="347"/>
    </location>
</feature>
<keyword evidence="3" id="KW-1133">Transmembrane helix</keyword>